<evidence type="ECO:0000256" key="10">
    <source>
        <dbReference type="ARBA" id="ARBA00023002"/>
    </source>
</evidence>
<evidence type="ECO:0000256" key="3">
    <source>
        <dbReference type="ARBA" id="ARBA00022516"/>
    </source>
</evidence>
<keyword evidence="10" id="KW-0560">Oxidoreductase</keyword>
<keyword evidence="11" id="KW-0443">Lipid metabolism</keyword>
<evidence type="ECO:0000256" key="5">
    <source>
        <dbReference type="ARBA" id="ARBA00022723"/>
    </source>
</evidence>
<keyword evidence="6" id="KW-0256">Endoplasmic reticulum</keyword>
<evidence type="ECO:0000256" key="12">
    <source>
        <dbReference type="ARBA" id="ARBA00023136"/>
    </source>
</evidence>
<evidence type="ECO:0000256" key="1">
    <source>
        <dbReference type="ARBA" id="ARBA00001947"/>
    </source>
</evidence>
<dbReference type="GO" id="GO:0005789">
    <property type="term" value="C:endoplasmic reticulum membrane"/>
    <property type="evidence" value="ECO:0007669"/>
    <property type="project" value="UniProtKB-SubCell"/>
</dbReference>
<evidence type="ECO:0000256" key="14">
    <source>
        <dbReference type="SAM" id="Phobius"/>
    </source>
</evidence>
<keyword evidence="17" id="KW-1185">Reference proteome</keyword>
<dbReference type="EMBL" id="JAODUO010000037">
    <property type="protein sequence ID" value="KAK2192200.1"/>
    <property type="molecule type" value="Genomic_DNA"/>
</dbReference>
<organism evidence="16 17">
    <name type="scientific">Ridgeia piscesae</name>
    <name type="common">Tubeworm</name>
    <dbReference type="NCBI Taxonomy" id="27915"/>
    <lineage>
        <taxon>Eukaryota</taxon>
        <taxon>Metazoa</taxon>
        <taxon>Spiralia</taxon>
        <taxon>Lophotrochozoa</taxon>
        <taxon>Annelida</taxon>
        <taxon>Polychaeta</taxon>
        <taxon>Sedentaria</taxon>
        <taxon>Canalipalpata</taxon>
        <taxon>Sabellida</taxon>
        <taxon>Siboglinidae</taxon>
        <taxon>Ridgeia</taxon>
    </lineage>
</organism>
<reference evidence="16" key="1">
    <citation type="journal article" date="2023" name="Mol. Biol. Evol.">
        <title>Third-Generation Sequencing Reveals the Adaptive Role of the Epigenome in Three Deep-Sea Polychaetes.</title>
        <authorList>
            <person name="Perez M."/>
            <person name="Aroh O."/>
            <person name="Sun Y."/>
            <person name="Lan Y."/>
            <person name="Juniper S.K."/>
            <person name="Young C.R."/>
            <person name="Angers B."/>
            <person name="Qian P.Y."/>
        </authorList>
    </citation>
    <scope>NUCLEOTIDE SEQUENCE</scope>
    <source>
        <strain evidence="16">R07B-5</strain>
    </source>
</reference>
<evidence type="ECO:0000313" key="16">
    <source>
        <dbReference type="EMBL" id="KAK2192200.1"/>
    </source>
</evidence>
<keyword evidence="8" id="KW-0862">Zinc</keyword>
<dbReference type="PANTHER" id="PTHR12863">
    <property type="entry name" value="FATTY ACID HYDROXYLASE"/>
    <property type="match status" value="1"/>
</dbReference>
<name>A0AAD9PCG0_RIDPI</name>
<evidence type="ECO:0000256" key="13">
    <source>
        <dbReference type="ARBA" id="ARBA00023160"/>
    </source>
</evidence>
<keyword evidence="5" id="KW-0479">Metal-binding</keyword>
<evidence type="ECO:0000313" key="17">
    <source>
        <dbReference type="Proteomes" id="UP001209878"/>
    </source>
</evidence>
<comment type="cofactor">
    <cofactor evidence="1">
        <name>Zn(2+)</name>
        <dbReference type="ChEBI" id="CHEBI:29105"/>
    </cofactor>
</comment>
<evidence type="ECO:0000259" key="15">
    <source>
        <dbReference type="Pfam" id="PF04116"/>
    </source>
</evidence>
<evidence type="ECO:0000256" key="6">
    <source>
        <dbReference type="ARBA" id="ARBA00022824"/>
    </source>
</evidence>
<feature type="transmembrane region" description="Helical" evidence="14">
    <location>
        <begin position="177"/>
        <end position="198"/>
    </location>
</feature>
<dbReference type="Pfam" id="PF04116">
    <property type="entry name" value="FA_hydroxylase"/>
    <property type="match status" value="1"/>
</dbReference>
<gene>
    <name evidence="16" type="ORF">NP493_37g11029</name>
</gene>
<evidence type="ECO:0000256" key="11">
    <source>
        <dbReference type="ARBA" id="ARBA00023098"/>
    </source>
</evidence>
<dbReference type="PANTHER" id="PTHR12863:SF1">
    <property type="entry name" value="FATTY ACID 2-HYDROXYLASE"/>
    <property type="match status" value="1"/>
</dbReference>
<protein>
    <recommendedName>
        <fullName evidence="15">Fatty acid hydroxylase domain-containing protein</fullName>
    </recommendedName>
</protein>
<accession>A0AAD9PCG0</accession>
<feature type="domain" description="Fatty acid hydroxylase" evidence="15">
    <location>
        <begin position="126"/>
        <end position="267"/>
    </location>
</feature>
<evidence type="ECO:0000256" key="7">
    <source>
        <dbReference type="ARBA" id="ARBA00022832"/>
    </source>
</evidence>
<dbReference type="GO" id="GO:0005506">
    <property type="term" value="F:iron ion binding"/>
    <property type="evidence" value="ECO:0007669"/>
    <property type="project" value="InterPro"/>
</dbReference>
<evidence type="ECO:0000256" key="4">
    <source>
        <dbReference type="ARBA" id="ARBA00022692"/>
    </source>
</evidence>
<evidence type="ECO:0000256" key="9">
    <source>
        <dbReference type="ARBA" id="ARBA00022989"/>
    </source>
</evidence>
<sequence length="271" mass="31213">MPSTNKNTDENIDDRTDALLISKGWREEELVDWNKPLLTQVSKLGHNYFEWVHSPAPDRQIRLFESNLLESLSVCSWKMVPTFWLPILTLMLYCSHGTLRSVGTETWLPFLFGGVTVTRQAIPVLFLCGVVMWTFVEYAVHRWLFHLKPPANSRLLITMHFLFHGQHHKTPMDAGRLVFPPAPALALGVCIYAVFLTVFPHGMANAVCSGVVLGYIIYDLIHYYLHHGSPAMPYFKRLKHYHVQHHFVNQQKAFGISTKFWDYPFGTSMPE</sequence>
<evidence type="ECO:0000256" key="2">
    <source>
        <dbReference type="ARBA" id="ARBA00004477"/>
    </source>
</evidence>
<proteinExistence type="predicted"/>
<comment type="caution">
    <text evidence="16">The sequence shown here is derived from an EMBL/GenBank/DDBJ whole genome shotgun (WGS) entry which is preliminary data.</text>
</comment>
<feature type="transmembrane region" description="Helical" evidence="14">
    <location>
        <begin position="204"/>
        <end position="225"/>
    </location>
</feature>
<dbReference type="Proteomes" id="UP001209878">
    <property type="component" value="Unassembled WGS sequence"/>
</dbReference>
<dbReference type="GO" id="GO:0006633">
    <property type="term" value="P:fatty acid biosynthetic process"/>
    <property type="evidence" value="ECO:0007669"/>
    <property type="project" value="UniProtKB-KW"/>
</dbReference>
<keyword evidence="12 14" id="KW-0472">Membrane</keyword>
<evidence type="ECO:0000256" key="8">
    <source>
        <dbReference type="ARBA" id="ARBA00022833"/>
    </source>
</evidence>
<dbReference type="InterPro" id="IPR006694">
    <property type="entry name" value="Fatty_acid_hydroxylase"/>
</dbReference>
<keyword evidence="7" id="KW-0276">Fatty acid metabolism</keyword>
<keyword evidence="9 14" id="KW-1133">Transmembrane helix</keyword>
<comment type="subcellular location">
    <subcellularLocation>
        <location evidence="2">Endoplasmic reticulum membrane</location>
        <topology evidence="2">Multi-pass membrane protein</topology>
    </subcellularLocation>
</comment>
<dbReference type="GO" id="GO:0080132">
    <property type="term" value="F:fatty acid 2-hydroxylase activity"/>
    <property type="evidence" value="ECO:0007669"/>
    <property type="project" value="InterPro"/>
</dbReference>
<keyword evidence="4 14" id="KW-0812">Transmembrane</keyword>
<keyword evidence="3" id="KW-0444">Lipid biosynthesis</keyword>
<keyword evidence="13" id="KW-0275">Fatty acid biosynthesis</keyword>
<dbReference type="AlphaFoldDB" id="A0AAD9PCG0"/>
<feature type="transmembrane region" description="Helical" evidence="14">
    <location>
        <begin position="122"/>
        <end position="140"/>
    </location>
</feature>
<dbReference type="InterPro" id="IPR014430">
    <property type="entry name" value="Scs7"/>
</dbReference>